<evidence type="ECO:0000256" key="5">
    <source>
        <dbReference type="SAM" id="SignalP"/>
    </source>
</evidence>
<dbReference type="EMBL" id="JAVRBK010000005">
    <property type="protein sequence ID" value="KAK5644059.1"/>
    <property type="molecule type" value="Genomic_DNA"/>
</dbReference>
<keyword evidence="3" id="KW-0964">Secreted</keyword>
<dbReference type="Gene3D" id="3.40.50.1820">
    <property type="entry name" value="alpha/beta hydrolase"/>
    <property type="match status" value="1"/>
</dbReference>
<name>A0AAN7VIH7_9COLE</name>
<gene>
    <name evidence="7" type="ORF">RI129_007904</name>
</gene>
<comment type="similarity">
    <text evidence="2 4">Belongs to the AB hydrolase superfamily. Lipase family.</text>
</comment>
<evidence type="ECO:0000256" key="1">
    <source>
        <dbReference type="ARBA" id="ARBA00004613"/>
    </source>
</evidence>
<dbReference type="AlphaFoldDB" id="A0AAN7VIH7"/>
<feature type="signal peptide" evidence="5">
    <location>
        <begin position="1"/>
        <end position="19"/>
    </location>
</feature>
<dbReference type="PANTHER" id="PTHR11610:SF173">
    <property type="entry name" value="LIPASE DOMAIN-CONTAINING PROTEIN-RELATED"/>
    <property type="match status" value="1"/>
</dbReference>
<dbReference type="InterPro" id="IPR000734">
    <property type="entry name" value="TAG_lipase"/>
</dbReference>
<evidence type="ECO:0000256" key="4">
    <source>
        <dbReference type="RuleBase" id="RU004262"/>
    </source>
</evidence>
<evidence type="ECO:0000256" key="2">
    <source>
        <dbReference type="ARBA" id="ARBA00010701"/>
    </source>
</evidence>
<accession>A0AAN7VIH7</accession>
<reference evidence="7 8" key="1">
    <citation type="journal article" date="2024" name="Insects">
        <title>An Improved Chromosome-Level Genome Assembly of the Firefly Pyrocoelia pectoralis.</title>
        <authorList>
            <person name="Fu X."/>
            <person name="Meyer-Rochow V.B."/>
            <person name="Ballantyne L."/>
            <person name="Zhu X."/>
        </authorList>
    </citation>
    <scope>NUCLEOTIDE SEQUENCE [LARGE SCALE GENOMIC DNA]</scope>
    <source>
        <strain evidence="7">XCY_ONT2</strain>
    </source>
</reference>
<dbReference type="SUPFAM" id="SSF53474">
    <property type="entry name" value="alpha/beta-Hydrolases"/>
    <property type="match status" value="1"/>
</dbReference>
<sequence length="346" mass="38204">MKNTLAAVLLCTLVHLSLTDLCSYNFTFGDMPKTLVGEALKLFLGGVLNFITDCKIVDYNEGQTKFLLYTRNNPNTPIELNNSNFAILGERKTILLTHGFLCNHLNDLLPEMKDAYLARYDKNIIIIDWSAYSLDYYVNCYCNLPKIAKYVARSLCIADLNGDIRISETHFVGHSMGGQLVGLVGQQVQEICGKMLYRISALDPAGPLYTGINTKNRLDPTDAQIVMVIHSNTGGLGYPGNCGTVDYYPNMGSYQKGCSITDSPVETIVDKAAYPIICSHLRAVSYMIESISSNRFKGKSCLLCGSCIPNPFSSTYGTMGEDFTADEVPCSYYMNTRDEPPYGMGV</sequence>
<evidence type="ECO:0000259" key="6">
    <source>
        <dbReference type="Pfam" id="PF00151"/>
    </source>
</evidence>
<dbReference type="GO" id="GO:0016042">
    <property type="term" value="P:lipid catabolic process"/>
    <property type="evidence" value="ECO:0007669"/>
    <property type="project" value="TreeGrafter"/>
</dbReference>
<dbReference type="PANTHER" id="PTHR11610">
    <property type="entry name" value="LIPASE"/>
    <property type="match status" value="1"/>
</dbReference>
<organism evidence="7 8">
    <name type="scientific">Pyrocoelia pectoralis</name>
    <dbReference type="NCBI Taxonomy" id="417401"/>
    <lineage>
        <taxon>Eukaryota</taxon>
        <taxon>Metazoa</taxon>
        <taxon>Ecdysozoa</taxon>
        <taxon>Arthropoda</taxon>
        <taxon>Hexapoda</taxon>
        <taxon>Insecta</taxon>
        <taxon>Pterygota</taxon>
        <taxon>Neoptera</taxon>
        <taxon>Endopterygota</taxon>
        <taxon>Coleoptera</taxon>
        <taxon>Polyphaga</taxon>
        <taxon>Elateriformia</taxon>
        <taxon>Elateroidea</taxon>
        <taxon>Lampyridae</taxon>
        <taxon>Lampyrinae</taxon>
        <taxon>Pyrocoelia</taxon>
    </lineage>
</organism>
<dbReference type="Pfam" id="PF00151">
    <property type="entry name" value="Lipase"/>
    <property type="match status" value="1"/>
</dbReference>
<dbReference type="GO" id="GO:0016298">
    <property type="term" value="F:lipase activity"/>
    <property type="evidence" value="ECO:0007669"/>
    <property type="project" value="InterPro"/>
</dbReference>
<proteinExistence type="inferred from homology"/>
<dbReference type="GO" id="GO:0017171">
    <property type="term" value="F:serine hydrolase activity"/>
    <property type="evidence" value="ECO:0007669"/>
    <property type="project" value="TreeGrafter"/>
</dbReference>
<dbReference type="GO" id="GO:0005615">
    <property type="term" value="C:extracellular space"/>
    <property type="evidence" value="ECO:0007669"/>
    <property type="project" value="TreeGrafter"/>
</dbReference>
<keyword evidence="5" id="KW-0732">Signal</keyword>
<evidence type="ECO:0000313" key="7">
    <source>
        <dbReference type="EMBL" id="KAK5644059.1"/>
    </source>
</evidence>
<evidence type="ECO:0000256" key="3">
    <source>
        <dbReference type="ARBA" id="ARBA00022525"/>
    </source>
</evidence>
<keyword evidence="8" id="KW-1185">Reference proteome</keyword>
<comment type="caution">
    <text evidence="7">The sequence shown here is derived from an EMBL/GenBank/DDBJ whole genome shotgun (WGS) entry which is preliminary data.</text>
</comment>
<feature type="domain" description="Lipase" evidence="6">
    <location>
        <begin position="58"/>
        <end position="341"/>
    </location>
</feature>
<dbReference type="InterPro" id="IPR013818">
    <property type="entry name" value="Lipase"/>
</dbReference>
<protein>
    <recommendedName>
        <fullName evidence="6">Lipase domain-containing protein</fullName>
    </recommendedName>
</protein>
<dbReference type="Proteomes" id="UP001329430">
    <property type="component" value="Chromosome 5"/>
</dbReference>
<evidence type="ECO:0000313" key="8">
    <source>
        <dbReference type="Proteomes" id="UP001329430"/>
    </source>
</evidence>
<comment type="subcellular location">
    <subcellularLocation>
        <location evidence="1">Secreted</location>
    </subcellularLocation>
</comment>
<feature type="chain" id="PRO_5042894309" description="Lipase domain-containing protein" evidence="5">
    <location>
        <begin position="20"/>
        <end position="346"/>
    </location>
</feature>
<dbReference type="InterPro" id="IPR029058">
    <property type="entry name" value="AB_hydrolase_fold"/>
</dbReference>
<dbReference type="PRINTS" id="PR00821">
    <property type="entry name" value="TAGLIPASE"/>
</dbReference>